<comment type="caution">
    <text evidence="1">The sequence shown here is derived from an EMBL/GenBank/DDBJ whole genome shotgun (WGS) entry which is preliminary data.</text>
</comment>
<reference evidence="1 2" key="1">
    <citation type="journal article" date="2020" name="BMC Genomics">
        <title>Intraspecific diversification of the crop wild relative Brassica cretica Lam. using demographic model selection.</title>
        <authorList>
            <person name="Kioukis A."/>
            <person name="Michalopoulou V.A."/>
            <person name="Briers L."/>
            <person name="Pirintsos S."/>
            <person name="Studholme D.J."/>
            <person name="Pavlidis P."/>
            <person name="Sarris P.F."/>
        </authorList>
    </citation>
    <scope>NUCLEOTIDE SEQUENCE [LARGE SCALE GENOMIC DNA]</scope>
    <source>
        <strain evidence="2">cv. PFS-1207/04</strain>
    </source>
</reference>
<gene>
    <name evidence="1" type="ORF">DY000_02020699</name>
</gene>
<organism evidence="1 2">
    <name type="scientific">Brassica cretica</name>
    <name type="common">Mustard</name>
    <dbReference type="NCBI Taxonomy" id="69181"/>
    <lineage>
        <taxon>Eukaryota</taxon>
        <taxon>Viridiplantae</taxon>
        <taxon>Streptophyta</taxon>
        <taxon>Embryophyta</taxon>
        <taxon>Tracheophyta</taxon>
        <taxon>Spermatophyta</taxon>
        <taxon>Magnoliopsida</taxon>
        <taxon>eudicotyledons</taxon>
        <taxon>Gunneridae</taxon>
        <taxon>Pentapetalae</taxon>
        <taxon>rosids</taxon>
        <taxon>malvids</taxon>
        <taxon>Brassicales</taxon>
        <taxon>Brassicaceae</taxon>
        <taxon>Brassiceae</taxon>
        <taxon>Brassica</taxon>
    </lineage>
</organism>
<evidence type="ECO:0000313" key="1">
    <source>
        <dbReference type="EMBL" id="KAF3592313.1"/>
    </source>
</evidence>
<protein>
    <submittedName>
        <fullName evidence="1">Uncharacterized protein</fullName>
    </submittedName>
</protein>
<sequence length="225" mass="24730">MPSDFQFCSSFCVIAVVLSSESETWELGLRGIDHKPILRYRGCPGPGGSRLEGCGGGAEALLGSLDRVWDPEVPIRPRGLFLRSGDRIGALMHLDPEAFEAMLEPGGLDPEIVFWNPEEPGGSSLDPEIFDWNPEAIGEPGGIVLRLPRQDYYRYLFGFCILPLGSWPLSSSCARLRGCWCGCYDPSARLTLLSTFGEAGFRLFPVFHSTFAMSIYHVFPVSCSS</sequence>
<evidence type="ECO:0000313" key="2">
    <source>
        <dbReference type="Proteomes" id="UP000266723"/>
    </source>
</evidence>
<accession>A0ABQ7E702</accession>
<proteinExistence type="predicted"/>
<name>A0ABQ7E702_BRACR</name>
<dbReference type="EMBL" id="QGKV02000299">
    <property type="protein sequence ID" value="KAF3592313.1"/>
    <property type="molecule type" value="Genomic_DNA"/>
</dbReference>
<keyword evidence="2" id="KW-1185">Reference proteome</keyword>
<dbReference type="Proteomes" id="UP000266723">
    <property type="component" value="Unassembled WGS sequence"/>
</dbReference>